<protein>
    <recommendedName>
        <fullName evidence="1">non-specific serine/threonine protein kinase</fullName>
        <ecNumber evidence="1">2.7.11.1</ecNumber>
    </recommendedName>
</protein>
<evidence type="ECO:0000256" key="1">
    <source>
        <dbReference type="ARBA" id="ARBA00012513"/>
    </source>
</evidence>
<evidence type="ECO:0000256" key="6">
    <source>
        <dbReference type="ARBA" id="ARBA00022840"/>
    </source>
</evidence>
<dbReference type="Proteomes" id="UP000824540">
    <property type="component" value="Unassembled WGS sequence"/>
</dbReference>
<keyword evidence="3" id="KW-0808">Transferase</keyword>
<evidence type="ECO:0000256" key="2">
    <source>
        <dbReference type="ARBA" id="ARBA00022527"/>
    </source>
</evidence>
<evidence type="ECO:0000259" key="9">
    <source>
        <dbReference type="PROSITE" id="PS50011"/>
    </source>
</evidence>
<dbReference type="PANTHER" id="PTHR44899">
    <property type="entry name" value="CAMK FAMILY PROTEIN KINASE"/>
    <property type="match status" value="1"/>
</dbReference>
<evidence type="ECO:0000256" key="5">
    <source>
        <dbReference type="ARBA" id="ARBA00022777"/>
    </source>
</evidence>
<dbReference type="PROSITE" id="PS50011">
    <property type="entry name" value="PROTEIN_KINASE_DOM"/>
    <property type="match status" value="1"/>
</dbReference>
<dbReference type="GO" id="GO:0004674">
    <property type="term" value="F:protein serine/threonine kinase activity"/>
    <property type="evidence" value="ECO:0007669"/>
    <property type="project" value="UniProtKB-KW"/>
</dbReference>
<evidence type="ECO:0000256" key="4">
    <source>
        <dbReference type="ARBA" id="ARBA00022741"/>
    </source>
</evidence>
<evidence type="ECO:0000313" key="11">
    <source>
        <dbReference type="Proteomes" id="UP000824540"/>
    </source>
</evidence>
<dbReference type="OrthoDB" id="6363454at2759"/>
<evidence type="ECO:0000256" key="7">
    <source>
        <dbReference type="ARBA" id="ARBA00047899"/>
    </source>
</evidence>
<evidence type="ECO:0000256" key="8">
    <source>
        <dbReference type="ARBA" id="ARBA00048679"/>
    </source>
</evidence>
<evidence type="ECO:0000256" key="3">
    <source>
        <dbReference type="ARBA" id="ARBA00022679"/>
    </source>
</evidence>
<dbReference type="GO" id="GO:0005524">
    <property type="term" value="F:ATP binding"/>
    <property type="evidence" value="ECO:0007669"/>
    <property type="project" value="UniProtKB-KW"/>
</dbReference>
<comment type="catalytic activity">
    <reaction evidence="7">
        <text>L-threonyl-[protein] + ATP = O-phospho-L-threonyl-[protein] + ADP + H(+)</text>
        <dbReference type="Rhea" id="RHEA:46608"/>
        <dbReference type="Rhea" id="RHEA-COMP:11060"/>
        <dbReference type="Rhea" id="RHEA-COMP:11605"/>
        <dbReference type="ChEBI" id="CHEBI:15378"/>
        <dbReference type="ChEBI" id="CHEBI:30013"/>
        <dbReference type="ChEBI" id="CHEBI:30616"/>
        <dbReference type="ChEBI" id="CHEBI:61977"/>
        <dbReference type="ChEBI" id="CHEBI:456216"/>
        <dbReference type="EC" id="2.7.11.1"/>
    </reaction>
</comment>
<dbReference type="AlphaFoldDB" id="A0A8T2MN91"/>
<dbReference type="InterPro" id="IPR011009">
    <property type="entry name" value="Kinase-like_dom_sf"/>
</dbReference>
<dbReference type="InterPro" id="IPR000719">
    <property type="entry name" value="Prot_kinase_dom"/>
</dbReference>
<dbReference type="InterPro" id="IPR051131">
    <property type="entry name" value="NEK_Ser/Thr_kinase_NIMA"/>
</dbReference>
<evidence type="ECO:0000313" key="10">
    <source>
        <dbReference type="EMBL" id="KAG9329634.1"/>
    </source>
</evidence>
<comment type="catalytic activity">
    <reaction evidence="8">
        <text>L-seryl-[protein] + ATP = O-phospho-L-seryl-[protein] + ADP + H(+)</text>
        <dbReference type="Rhea" id="RHEA:17989"/>
        <dbReference type="Rhea" id="RHEA-COMP:9863"/>
        <dbReference type="Rhea" id="RHEA-COMP:11604"/>
        <dbReference type="ChEBI" id="CHEBI:15378"/>
        <dbReference type="ChEBI" id="CHEBI:29999"/>
        <dbReference type="ChEBI" id="CHEBI:30616"/>
        <dbReference type="ChEBI" id="CHEBI:83421"/>
        <dbReference type="ChEBI" id="CHEBI:456216"/>
        <dbReference type="EC" id="2.7.11.1"/>
    </reaction>
</comment>
<keyword evidence="11" id="KW-1185">Reference proteome</keyword>
<sequence>MGSEQSILQQNGDALLEEDGQIDFHKEVWVKSNKDGQELIVKPINMKQVHRGAILKKKIETRIKNLQAMQHPNIVKYKETFEDEGTLCVVMEYYKGNLSKMIDKQGKALFKEEKVVSVFLTCFVNPHFLGVSACLFVETHA</sequence>
<proteinExistence type="predicted"/>
<keyword evidence="6" id="KW-0067">ATP-binding</keyword>
<name>A0A8T2MN91_9TELE</name>
<organism evidence="10 11">
    <name type="scientific">Albula glossodonta</name>
    <name type="common">roundjaw bonefish</name>
    <dbReference type="NCBI Taxonomy" id="121402"/>
    <lineage>
        <taxon>Eukaryota</taxon>
        <taxon>Metazoa</taxon>
        <taxon>Chordata</taxon>
        <taxon>Craniata</taxon>
        <taxon>Vertebrata</taxon>
        <taxon>Euteleostomi</taxon>
        <taxon>Actinopterygii</taxon>
        <taxon>Neopterygii</taxon>
        <taxon>Teleostei</taxon>
        <taxon>Albuliformes</taxon>
        <taxon>Albulidae</taxon>
        <taxon>Albula</taxon>
    </lineage>
</organism>
<dbReference type="Pfam" id="PF00069">
    <property type="entry name" value="Pkinase"/>
    <property type="match status" value="1"/>
</dbReference>
<gene>
    <name evidence="10" type="ORF">JZ751_003412</name>
</gene>
<dbReference type="SUPFAM" id="SSF56112">
    <property type="entry name" value="Protein kinase-like (PK-like)"/>
    <property type="match status" value="1"/>
</dbReference>
<dbReference type="EC" id="2.7.11.1" evidence="1"/>
<reference evidence="10" key="1">
    <citation type="thesis" date="2021" institute="BYU ScholarsArchive" country="Provo, UT, USA">
        <title>Applications of and Algorithms for Genome Assembly and Genomic Analyses with an Emphasis on Marine Teleosts.</title>
        <authorList>
            <person name="Pickett B.D."/>
        </authorList>
    </citation>
    <scope>NUCLEOTIDE SEQUENCE</scope>
    <source>
        <strain evidence="10">HI-2016</strain>
    </source>
</reference>
<dbReference type="Gene3D" id="3.30.200.20">
    <property type="entry name" value="Phosphorylase Kinase, domain 1"/>
    <property type="match status" value="1"/>
</dbReference>
<feature type="domain" description="Protein kinase" evidence="9">
    <location>
        <begin position="1"/>
        <end position="141"/>
    </location>
</feature>
<keyword evidence="4" id="KW-0547">Nucleotide-binding</keyword>
<keyword evidence="5" id="KW-0418">Kinase</keyword>
<accession>A0A8T2MN91</accession>
<dbReference type="EMBL" id="JAFBMS010001036">
    <property type="protein sequence ID" value="KAG9329634.1"/>
    <property type="molecule type" value="Genomic_DNA"/>
</dbReference>
<dbReference type="PANTHER" id="PTHR44899:SF3">
    <property type="entry name" value="SERINE_THREONINE-PROTEIN KINASE NEK1"/>
    <property type="match status" value="1"/>
</dbReference>
<keyword evidence="2" id="KW-0723">Serine/threonine-protein kinase</keyword>
<comment type="caution">
    <text evidence="10">The sequence shown here is derived from an EMBL/GenBank/DDBJ whole genome shotgun (WGS) entry which is preliminary data.</text>
</comment>